<feature type="region of interest" description="Disordered" evidence="4">
    <location>
        <begin position="65"/>
        <end position="86"/>
    </location>
</feature>
<comment type="caution">
    <text evidence="6">The sequence shown here is derived from an EMBL/GenBank/DDBJ whole genome shotgun (WGS) entry which is preliminary data.</text>
</comment>
<evidence type="ECO:0000313" key="6">
    <source>
        <dbReference type="EMBL" id="CAD6334501.1"/>
    </source>
</evidence>
<protein>
    <recommendedName>
        <fullName evidence="8">PNPLA domain-containing protein</fullName>
    </recommendedName>
</protein>
<dbReference type="Proteomes" id="UP000604825">
    <property type="component" value="Unassembled WGS sequence"/>
</dbReference>
<evidence type="ECO:0008006" key="8">
    <source>
        <dbReference type="Google" id="ProtNLM"/>
    </source>
</evidence>
<keyword evidence="5" id="KW-0812">Transmembrane</keyword>
<name>A0A811RZF0_9POAL</name>
<evidence type="ECO:0000313" key="7">
    <source>
        <dbReference type="Proteomes" id="UP000604825"/>
    </source>
</evidence>
<dbReference type="SUPFAM" id="SSF52151">
    <property type="entry name" value="FabD/lysophospholipase-like"/>
    <property type="match status" value="1"/>
</dbReference>
<keyword evidence="7" id="KW-1185">Reference proteome</keyword>
<keyword evidence="5" id="KW-1133">Transmembrane helix</keyword>
<feature type="transmembrane region" description="Helical" evidence="5">
    <location>
        <begin position="36"/>
        <end position="55"/>
    </location>
</feature>
<proteinExistence type="inferred from homology"/>
<keyword evidence="3" id="KW-0442">Lipid degradation</keyword>
<comment type="similarity">
    <text evidence="1">Belongs to the patatin family.</text>
</comment>
<keyword evidence="2" id="KW-0378">Hydrolase</keyword>
<dbReference type="AlphaFoldDB" id="A0A811RZF0"/>
<reference evidence="6" key="1">
    <citation type="submission" date="2020-10" db="EMBL/GenBank/DDBJ databases">
        <authorList>
            <person name="Han B."/>
            <person name="Lu T."/>
            <person name="Zhao Q."/>
            <person name="Huang X."/>
            <person name="Zhao Y."/>
        </authorList>
    </citation>
    <scope>NUCLEOTIDE SEQUENCE</scope>
</reference>
<evidence type="ECO:0000256" key="3">
    <source>
        <dbReference type="ARBA" id="ARBA00022963"/>
    </source>
</evidence>
<organism evidence="6 7">
    <name type="scientific">Miscanthus lutarioriparius</name>
    <dbReference type="NCBI Taxonomy" id="422564"/>
    <lineage>
        <taxon>Eukaryota</taxon>
        <taxon>Viridiplantae</taxon>
        <taxon>Streptophyta</taxon>
        <taxon>Embryophyta</taxon>
        <taxon>Tracheophyta</taxon>
        <taxon>Spermatophyta</taxon>
        <taxon>Magnoliopsida</taxon>
        <taxon>Liliopsida</taxon>
        <taxon>Poales</taxon>
        <taxon>Poaceae</taxon>
        <taxon>PACMAD clade</taxon>
        <taxon>Panicoideae</taxon>
        <taxon>Andropogonodae</taxon>
        <taxon>Andropogoneae</taxon>
        <taxon>Saccharinae</taxon>
        <taxon>Miscanthus</taxon>
    </lineage>
</organism>
<evidence type="ECO:0000256" key="2">
    <source>
        <dbReference type="ARBA" id="ARBA00022801"/>
    </source>
</evidence>
<dbReference type="GO" id="GO:0016787">
    <property type="term" value="F:hydrolase activity"/>
    <property type="evidence" value="ECO:0007669"/>
    <property type="project" value="UniProtKB-KW"/>
</dbReference>
<dbReference type="PANTHER" id="PTHR32241:SF8">
    <property type="entry name" value="PATATIN-LIKE PROTEIN 3"/>
    <property type="match status" value="1"/>
</dbReference>
<dbReference type="PANTHER" id="PTHR32241">
    <property type="entry name" value="PATATIN-LIKE PROTEIN 6"/>
    <property type="match status" value="1"/>
</dbReference>
<keyword evidence="5" id="KW-0472">Membrane</keyword>
<gene>
    <name evidence="6" type="ORF">NCGR_LOCUS58599</name>
</gene>
<dbReference type="Gene3D" id="3.40.1090.10">
    <property type="entry name" value="Cytosolic phospholipase A2 catalytic domain"/>
    <property type="match status" value="1"/>
</dbReference>
<keyword evidence="3" id="KW-0443">Lipid metabolism</keyword>
<evidence type="ECO:0000256" key="4">
    <source>
        <dbReference type="SAM" id="MobiDB-lite"/>
    </source>
</evidence>
<evidence type="ECO:0000256" key="1">
    <source>
        <dbReference type="ARBA" id="ARBA00010240"/>
    </source>
</evidence>
<sequence>MAVRAGDGLLAGTALVRMEAALQRRAGSPAVRLADFFDAAAGSGVGGVLAALMFARGPRGRRMCSADGAGVPPPQHGAPCWSPATT</sequence>
<dbReference type="GO" id="GO:0016042">
    <property type="term" value="P:lipid catabolic process"/>
    <property type="evidence" value="ECO:0007669"/>
    <property type="project" value="UniProtKB-KW"/>
</dbReference>
<evidence type="ECO:0000256" key="5">
    <source>
        <dbReference type="SAM" id="Phobius"/>
    </source>
</evidence>
<dbReference type="EMBL" id="CAJGYO010000017">
    <property type="protein sequence ID" value="CAD6334501.1"/>
    <property type="molecule type" value="Genomic_DNA"/>
</dbReference>
<accession>A0A811RZF0</accession>
<dbReference type="InterPro" id="IPR016035">
    <property type="entry name" value="Acyl_Trfase/lysoPLipase"/>
</dbReference>